<gene>
    <name evidence="1" type="ORF">Tci_128350</name>
</gene>
<sequence length="253" mass="29481">MTYDKVRPIFEREYMKVQTLFKPDKDVQEPKIKRVADETLLQESFKKLKASEVSGFESTQESHLMNLKEMTKEDVHNMLEIVPVSEFKVEALQVKYPIIDWEIHTEGSRTYWKIIRVGGITEAYQVFKDMLKGFNREDLVALWNLVKEKFNLAAKKDYPLSNDVMIMMLSGKLQVKDGQRSSYEDLHGGQQTKEQKFGYILQVIKMLELKKLDVKIMFFKDLRKMHKGITVVGSRLVLLDKVDAAAKVLKNLL</sequence>
<reference evidence="1" key="1">
    <citation type="journal article" date="2019" name="Sci. Rep.">
        <title>Draft genome of Tanacetum cinerariifolium, the natural source of mosquito coil.</title>
        <authorList>
            <person name="Yamashiro T."/>
            <person name="Shiraishi A."/>
            <person name="Satake H."/>
            <person name="Nakayama K."/>
        </authorList>
    </citation>
    <scope>NUCLEOTIDE SEQUENCE</scope>
</reference>
<accession>A0A699GNA0</accession>
<protein>
    <submittedName>
        <fullName evidence="1">Uncharacterized protein</fullName>
    </submittedName>
</protein>
<evidence type="ECO:0000313" key="1">
    <source>
        <dbReference type="EMBL" id="GEV56373.1"/>
    </source>
</evidence>
<proteinExistence type="predicted"/>
<dbReference type="AlphaFoldDB" id="A0A699GNA0"/>
<name>A0A699GNA0_TANCI</name>
<comment type="caution">
    <text evidence="1">The sequence shown here is derived from an EMBL/GenBank/DDBJ whole genome shotgun (WGS) entry which is preliminary data.</text>
</comment>
<organism evidence="1">
    <name type="scientific">Tanacetum cinerariifolium</name>
    <name type="common">Dalmatian daisy</name>
    <name type="synonym">Chrysanthemum cinerariifolium</name>
    <dbReference type="NCBI Taxonomy" id="118510"/>
    <lineage>
        <taxon>Eukaryota</taxon>
        <taxon>Viridiplantae</taxon>
        <taxon>Streptophyta</taxon>
        <taxon>Embryophyta</taxon>
        <taxon>Tracheophyta</taxon>
        <taxon>Spermatophyta</taxon>
        <taxon>Magnoliopsida</taxon>
        <taxon>eudicotyledons</taxon>
        <taxon>Gunneridae</taxon>
        <taxon>Pentapetalae</taxon>
        <taxon>asterids</taxon>
        <taxon>campanulids</taxon>
        <taxon>Asterales</taxon>
        <taxon>Asteraceae</taxon>
        <taxon>Asteroideae</taxon>
        <taxon>Anthemideae</taxon>
        <taxon>Anthemidinae</taxon>
        <taxon>Tanacetum</taxon>
    </lineage>
</organism>
<dbReference type="EMBL" id="BKCJ010027214">
    <property type="protein sequence ID" value="GEV56373.1"/>
    <property type="molecule type" value="Genomic_DNA"/>
</dbReference>